<reference evidence="1 2" key="1">
    <citation type="submission" date="2018-06" db="EMBL/GenBank/DDBJ databases">
        <authorList>
            <consortium name="Pathogen Informatics"/>
            <person name="Doyle S."/>
        </authorList>
    </citation>
    <scope>NUCLEOTIDE SEQUENCE [LARGE SCALE GENOMIC DNA]</scope>
    <source>
        <strain evidence="1 2">NCTC7908</strain>
    </source>
</reference>
<name>A0ABD7MVM6_CORUL</name>
<evidence type="ECO:0000313" key="2">
    <source>
        <dbReference type="Proteomes" id="UP000248741"/>
    </source>
</evidence>
<accession>A0ABD7MVM6</accession>
<dbReference type="AlphaFoldDB" id="A0ABD7MVM6"/>
<protein>
    <submittedName>
        <fullName evidence="1">Uncharacterized protein</fullName>
    </submittedName>
</protein>
<dbReference type="EMBL" id="LS483400">
    <property type="protein sequence ID" value="SQG53457.1"/>
    <property type="molecule type" value="Genomic_DNA"/>
</dbReference>
<organism evidence="1 2">
    <name type="scientific">Corynebacterium ulcerans</name>
    <dbReference type="NCBI Taxonomy" id="65058"/>
    <lineage>
        <taxon>Bacteria</taxon>
        <taxon>Bacillati</taxon>
        <taxon>Actinomycetota</taxon>
        <taxon>Actinomycetes</taxon>
        <taxon>Mycobacteriales</taxon>
        <taxon>Corynebacteriaceae</taxon>
        <taxon>Corynebacterium</taxon>
    </lineage>
</organism>
<dbReference type="Proteomes" id="UP000248741">
    <property type="component" value="Chromosome 1"/>
</dbReference>
<gene>
    <name evidence="1" type="ORF">NCTC7908_02207</name>
</gene>
<evidence type="ECO:0000313" key="1">
    <source>
        <dbReference type="EMBL" id="SQG53457.1"/>
    </source>
</evidence>
<dbReference type="RefSeq" id="WP_167376966.1">
    <property type="nucleotide sequence ID" value="NZ_CP068134.1"/>
</dbReference>
<proteinExistence type="predicted"/>
<sequence length="46" mass="5257">MFTAIHNFVLDLLDLDFLSSQPKDYFLGAWDSFLDIFDAIKDALSS</sequence>